<dbReference type="SMART" id="SM00283">
    <property type="entry name" value="MA"/>
    <property type="match status" value="1"/>
</dbReference>
<dbReference type="EMBL" id="AP013035">
    <property type="protein sequence ID" value="BAT71911.1"/>
    <property type="molecule type" value="Genomic_DNA"/>
</dbReference>
<dbReference type="GO" id="GO:0007165">
    <property type="term" value="P:signal transduction"/>
    <property type="evidence" value="ECO:0007669"/>
    <property type="project" value="UniProtKB-KW"/>
</dbReference>
<keyword evidence="6" id="KW-1133">Transmembrane helix</keyword>
<proteinExistence type="inferred from homology"/>
<dbReference type="InterPro" id="IPR004089">
    <property type="entry name" value="MCPsignal_dom"/>
</dbReference>
<organism evidence="9 10">
    <name type="scientific">Thermosulfidibacter takaii (strain DSM 17441 / JCM 13301 / NBRC 103674 / ABI70S6)</name>
    <dbReference type="NCBI Taxonomy" id="1298851"/>
    <lineage>
        <taxon>Bacteria</taxon>
        <taxon>Pseudomonadati</taxon>
        <taxon>Thermosulfidibacterota</taxon>
        <taxon>Thermosulfidibacteria</taxon>
        <taxon>Thermosulfidibacterales</taxon>
        <taxon>Thermosulfidibacteraceae</taxon>
    </lineage>
</organism>
<protein>
    <submittedName>
        <fullName evidence="9">Methyl-accepting chemotaxis protein</fullName>
    </submittedName>
</protein>
<keyword evidence="6" id="KW-0812">Transmembrane</keyword>
<evidence type="ECO:0000256" key="5">
    <source>
        <dbReference type="SAM" id="Coils"/>
    </source>
</evidence>
<feature type="transmembrane region" description="Helical" evidence="6">
    <location>
        <begin position="179"/>
        <end position="201"/>
    </location>
</feature>
<sequence length="535" mass="59828">MSLRMKILGGTLLIVILSFVASVVSIKNISTMKKTAAELKLYQQQVIRRVDTAERKLHNAMEKAMVALLTGDAKEMNSSVALLQEAKEEISKIKDHLKDKSMVGKLDNTFSIVSGLEKEVKYSFANFKRLTLTREQYEIVNNLNSRGNYATHNLSKLREQLTRNLDKKLLAQAAEGSTIVRITIIIMIINLILGLIIAFAISNRVVSASQKLVSGFKDLSQGKGDLTYRFQVESEDELGQAVAWFNKFMDTLASLIREVKESVTSIKDKITTTSAATEELSAAVEETSKTVMSLAAAAEELERSAIQIEETARKIAERAKYNEESAIEGYEHISHLVSHMLKVKEEFEYMVKEIEELRKEADSVKAVVDVINEIADQTNLLALNAAIEAARAGEHGRGFAVVADEVRKLAEKTTAQTKSIENIMNGIRNRIEKYVVMVEQNNKKILEATSFAEDSSRVLNEIKSKSTEAREELEWIYNSLQEQKVATTNVSQGLSEINLAVEEEAKALNDIMESIRDILARTEKLKELTDGFKIE</sequence>
<dbReference type="Pfam" id="PF00015">
    <property type="entry name" value="MCPsignal"/>
    <property type="match status" value="1"/>
</dbReference>
<dbReference type="CDD" id="cd11386">
    <property type="entry name" value="MCP_signal"/>
    <property type="match status" value="1"/>
</dbReference>
<comment type="subcellular location">
    <subcellularLocation>
        <location evidence="1">Membrane</location>
    </subcellularLocation>
</comment>
<gene>
    <name evidence="9" type="ORF">TST_1118</name>
</gene>
<dbReference type="Gene3D" id="1.10.287.950">
    <property type="entry name" value="Methyl-accepting chemotaxis protein"/>
    <property type="match status" value="1"/>
</dbReference>
<evidence type="ECO:0000256" key="2">
    <source>
        <dbReference type="ARBA" id="ARBA00023224"/>
    </source>
</evidence>
<feature type="domain" description="HAMP" evidence="8">
    <location>
        <begin position="203"/>
        <end position="257"/>
    </location>
</feature>
<reference evidence="10" key="1">
    <citation type="journal article" date="2018" name="Science">
        <title>A primordial and reversible TCA cycle in a facultatively chemolithoautotrophic thermophile.</title>
        <authorList>
            <person name="Nunoura T."/>
            <person name="Chikaraishi Y."/>
            <person name="Izaki R."/>
            <person name="Suwa T."/>
            <person name="Sato T."/>
            <person name="Harada T."/>
            <person name="Mori K."/>
            <person name="Kato Y."/>
            <person name="Miyazaki M."/>
            <person name="Shimamura S."/>
            <person name="Yanagawa K."/>
            <person name="Shuto A."/>
            <person name="Ohkouchi N."/>
            <person name="Fujita N."/>
            <person name="Takaki Y."/>
            <person name="Atomi H."/>
            <person name="Takai K."/>
        </authorList>
    </citation>
    <scope>NUCLEOTIDE SEQUENCE [LARGE SCALE GENOMIC DNA]</scope>
    <source>
        <strain evidence="10">DSM 17441 / JCM 13301 / NBRC 103674 / ABI70S6</strain>
    </source>
</reference>
<dbReference type="OrthoDB" id="10459at2"/>
<feature type="coiled-coil region" evidence="5">
    <location>
        <begin position="43"/>
        <end position="103"/>
    </location>
</feature>
<keyword evidence="2 4" id="KW-0807">Transducer</keyword>
<dbReference type="InterPro" id="IPR004090">
    <property type="entry name" value="Chemotax_Me-accpt_rcpt"/>
</dbReference>
<comment type="similarity">
    <text evidence="3">Belongs to the methyl-accepting chemotaxis (MCP) protein family.</text>
</comment>
<evidence type="ECO:0000313" key="9">
    <source>
        <dbReference type="EMBL" id="BAT71911.1"/>
    </source>
</evidence>
<dbReference type="InterPro" id="IPR003660">
    <property type="entry name" value="HAMP_dom"/>
</dbReference>
<evidence type="ECO:0000256" key="3">
    <source>
        <dbReference type="ARBA" id="ARBA00029447"/>
    </source>
</evidence>
<keyword evidence="6" id="KW-0472">Membrane</keyword>
<evidence type="ECO:0000256" key="4">
    <source>
        <dbReference type="PROSITE-ProRule" id="PRU00284"/>
    </source>
</evidence>
<dbReference type="CDD" id="cd06225">
    <property type="entry name" value="HAMP"/>
    <property type="match status" value="1"/>
</dbReference>
<dbReference type="Pfam" id="PF00672">
    <property type="entry name" value="HAMP"/>
    <property type="match status" value="1"/>
</dbReference>
<dbReference type="GO" id="GO:0004888">
    <property type="term" value="F:transmembrane signaling receptor activity"/>
    <property type="evidence" value="ECO:0007669"/>
    <property type="project" value="InterPro"/>
</dbReference>
<feature type="domain" description="Methyl-accepting transducer" evidence="7">
    <location>
        <begin position="262"/>
        <end position="498"/>
    </location>
</feature>
<dbReference type="GO" id="GO:0016020">
    <property type="term" value="C:membrane"/>
    <property type="evidence" value="ECO:0007669"/>
    <property type="project" value="UniProtKB-SubCell"/>
</dbReference>
<dbReference type="RefSeq" id="WP_068549906.1">
    <property type="nucleotide sequence ID" value="NZ_AP013035.1"/>
</dbReference>
<dbReference type="FunFam" id="1.10.287.950:FF:000001">
    <property type="entry name" value="Methyl-accepting chemotaxis sensory transducer"/>
    <property type="match status" value="1"/>
</dbReference>
<evidence type="ECO:0000256" key="6">
    <source>
        <dbReference type="SAM" id="Phobius"/>
    </source>
</evidence>
<evidence type="ECO:0000259" key="8">
    <source>
        <dbReference type="PROSITE" id="PS50885"/>
    </source>
</evidence>
<evidence type="ECO:0000313" key="10">
    <source>
        <dbReference type="Proteomes" id="UP000063234"/>
    </source>
</evidence>
<name>A0A0S3QUC1_THET7</name>
<dbReference type="STRING" id="1298851.TST_1118"/>
<dbReference type="PANTHER" id="PTHR32089:SF112">
    <property type="entry name" value="LYSOZYME-LIKE PROTEIN-RELATED"/>
    <property type="match status" value="1"/>
</dbReference>
<dbReference type="PRINTS" id="PR00260">
    <property type="entry name" value="CHEMTRNSDUCR"/>
</dbReference>
<keyword evidence="10" id="KW-1185">Reference proteome</keyword>
<dbReference type="PANTHER" id="PTHR32089">
    <property type="entry name" value="METHYL-ACCEPTING CHEMOTAXIS PROTEIN MCPB"/>
    <property type="match status" value="1"/>
</dbReference>
<dbReference type="PROSITE" id="PS50885">
    <property type="entry name" value="HAMP"/>
    <property type="match status" value="1"/>
</dbReference>
<keyword evidence="5" id="KW-0175">Coiled coil</keyword>
<dbReference type="SUPFAM" id="SSF58104">
    <property type="entry name" value="Methyl-accepting chemotaxis protein (MCP) signaling domain"/>
    <property type="match status" value="1"/>
</dbReference>
<dbReference type="AlphaFoldDB" id="A0A0S3QUC1"/>
<accession>A0A0S3QUC1</accession>
<dbReference type="GO" id="GO:0006935">
    <property type="term" value="P:chemotaxis"/>
    <property type="evidence" value="ECO:0007669"/>
    <property type="project" value="InterPro"/>
</dbReference>
<dbReference type="Proteomes" id="UP000063234">
    <property type="component" value="Chromosome"/>
</dbReference>
<dbReference type="PROSITE" id="PS50111">
    <property type="entry name" value="CHEMOTAXIS_TRANSDUC_2"/>
    <property type="match status" value="1"/>
</dbReference>
<dbReference type="KEGG" id="ttk:TST_1118"/>
<evidence type="ECO:0000259" key="7">
    <source>
        <dbReference type="PROSITE" id="PS50111"/>
    </source>
</evidence>
<feature type="coiled-coil region" evidence="5">
    <location>
        <begin position="284"/>
        <end position="374"/>
    </location>
</feature>
<evidence type="ECO:0000256" key="1">
    <source>
        <dbReference type="ARBA" id="ARBA00004370"/>
    </source>
</evidence>